<evidence type="ECO:0000256" key="1">
    <source>
        <dbReference type="SAM" id="Phobius"/>
    </source>
</evidence>
<organism evidence="2 3">
    <name type="scientific">Planococcus plakortidis</name>
    <dbReference type="NCBI Taxonomy" id="1038856"/>
    <lineage>
        <taxon>Bacteria</taxon>
        <taxon>Bacillati</taxon>
        <taxon>Bacillota</taxon>
        <taxon>Bacilli</taxon>
        <taxon>Bacillales</taxon>
        <taxon>Caryophanaceae</taxon>
        <taxon>Planococcus</taxon>
    </lineage>
</organism>
<proteinExistence type="predicted"/>
<evidence type="ECO:0000313" key="3">
    <source>
        <dbReference type="Proteomes" id="UP000092650"/>
    </source>
</evidence>
<keyword evidence="1" id="KW-0812">Transmembrane</keyword>
<keyword evidence="1" id="KW-1133">Transmembrane helix</keyword>
<dbReference type="Proteomes" id="UP000092650">
    <property type="component" value="Chromosome"/>
</dbReference>
<keyword evidence="1" id="KW-0472">Membrane</keyword>
<protein>
    <submittedName>
        <fullName evidence="2">Uncharacterized protein</fullName>
    </submittedName>
</protein>
<dbReference type="EMBL" id="CP016539">
    <property type="protein sequence ID" value="ANU20090.1"/>
    <property type="molecule type" value="Genomic_DNA"/>
</dbReference>
<dbReference type="AlphaFoldDB" id="A0A1C7E8A5"/>
<accession>A0A1C7E8A5</accession>
<keyword evidence="3" id="KW-1185">Reference proteome</keyword>
<sequence>MNIYRKNHRAGLLVGILSLLWIVYQVFTLANLSISLAITVVVIFLFFWIAAYRKLRAEGVSE</sequence>
<feature type="transmembrane region" description="Helical" evidence="1">
    <location>
        <begin position="34"/>
        <end position="52"/>
    </location>
</feature>
<dbReference type="KEGG" id="ppla:BBI15_07605"/>
<name>A0A1C7E8A5_9BACL</name>
<gene>
    <name evidence="2" type="ORF">BBI15_07605</name>
</gene>
<evidence type="ECO:0000313" key="2">
    <source>
        <dbReference type="EMBL" id="ANU20090.1"/>
    </source>
</evidence>
<feature type="transmembrane region" description="Helical" evidence="1">
    <location>
        <begin position="12"/>
        <end position="28"/>
    </location>
</feature>
<reference evidence="2" key="1">
    <citation type="submission" date="2016-10" db="EMBL/GenBank/DDBJ databases">
        <authorList>
            <person name="See-Too W.S."/>
        </authorList>
    </citation>
    <scope>NUCLEOTIDE SEQUENCE [LARGE SCALE GENOMIC DNA]</scope>
    <source>
        <strain evidence="2">DSM 23997</strain>
    </source>
</reference>